<dbReference type="AlphaFoldDB" id="A0A1J4JMQ2"/>
<proteinExistence type="predicted"/>
<dbReference type="VEuPathDB" id="TrichDB:TRFO_32937"/>
<dbReference type="RefSeq" id="XP_068353535.1">
    <property type="nucleotide sequence ID" value="XM_068508781.1"/>
</dbReference>
<gene>
    <name evidence="1" type="ORF">TRFO_32937</name>
</gene>
<dbReference type="GeneID" id="94843485"/>
<dbReference type="Proteomes" id="UP000179807">
    <property type="component" value="Unassembled WGS sequence"/>
</dbReference>
<reference evidence="1" key="1">
    <citation type="submission" date="2016-10" db="EMBL/GenBank/DDBJ databases">
        <authorList>
            <person name="Benchimol M."/>
            <person name="Almeida L.G."/>
            <person name="Vasconcelos A.T."/>
            <person name="Perreira-Neves A."/>
            <person name="Rosa I.A."/>
            <person name="Tasca T."/>
            <person name="Bogo M.R."/>
            <person name="de Souza W."/>
        </authorList>
    </citation>
    <scope>NUCLEOTIDE SEQUENCE [LARGE SCALE GENOMIC DNA]</scope>
    <source>
        <strain evidence="1">K</strain>
    </source>
</reference>
<keyword evidence="2" id="KW-1185">Reference proteome</keyword>
<dbReference type="EMBL" id="MLAK01000957">
    <property type="protein sequence ID" value="OHT00399.1"/>
    <property type="molecule type" value="Genomic_DNA"/>
</dbReference>
<evidence type="ECO:0000313" key="1">
    <source>
        <dbReference type="EMBL" id="OHT00399.1"/>
    </source>
</evidence>
<comment type="caution">
    <text evidence="1">The sequence shown here is derived from an EMBL/GenBank/DDBJ whole genome shotgun (WGS) entry which is preliminary data.</text>
</comment>
<organism evidence="1 2">
    <name type="scientific">Tritrichomonas foetus</name>
    <dbReference type="NCBI Taxonomy" id="1144522"/>
    <lineage>
        <taxon>Eukaryota</taxon>
        <taxon>Metamonada</taxon>
        <taxon>Parabasalia</taxon>
        <taxon>Tritrichomonadida</taxon>
        <taxon>Tritrichomonadidae</taxon>
        <taxon>Tritrichomonas</taxon>
    </lineage>
</organism>
<evidence type="ECO:0000313" key="2">
    <source>
        <dbReference type="Proteomes" id="UP000179807"/>
    </source>
</evidence>
<sequence>MEENEYDLISSIMKLCKDNPELSNHAVARLSEIIRSFDPNSEITEQNAPGCAKRDIMQHIKDKEKEGIFIKLKSIMLRDIAATLAKNYDIPYNGKVVKKKCDLFKWFEENWNKIRDPFFILMDRHHEAVTK</sequence>
<name>A0A1J4JMQ2_9EUKA</name>
<protein>
    <submittedName>
        <fullName evidence="1">Uncharacterized protein</fullName>
    </submittedName>
</protein>
<accession>A0A1J4JMQ2</accession>